<evidence type="ECO:0000313" key="2">
    <source>
        <dbReference type="EMBL" id="KAK7588250.1"/>
    </source>
</evidence>
<keyword evidence="3" id="KW-1185">Reference proteome</keyword>
<comment type="caution">
    <text evidence="2">The sequence shown here is derived from an EMBL/GenBank/DDBJ whole genome shotgun (WGS) entry which is preliminary data.</text>
</comment>
<name>A0AAN9TVZ6_9HEMI</name>
<dbReference type="Proteomes" id="UP001367676">
    <property type="component" value="Unassembled WGS sequence"/>
</dbReference>
<dbReference type="EMBL" id="JBBCAQ010000023">
    <property type="protein sequence ID" value="KAK7588250.1"/>
    <property type="molecule type" value="Genomic_DNA"/>
</dbReference>
<accession>A0AAN9TVZ6</accession>
<reference evidence="2 3" key="1">
    <citation type="submission" date="2024-03" db="EMBL/GenBank/DDBJ databases">
        <title>Adaptation during the transition from Ophiocordyceps entomopathogen to insect associate is accompanied by gene loss and intensified selection.</title>
        <authorList>
            <person name="Ward C.M."/>
            <person name="Onetto C.A."/>
            <person name="Borneman A.R."/>
        </authorList>
    </citation>
    <scope>NUCLEOTIDE SEQUENCE [LARGE SCALE GENOMIC DNA]</scope>
    <source>
        <strain evidence="2">AWRI1</strain>
        <tissue evidence="2">Single Adult Female</tissue>
    </source>
</reference>
<protein>
    <submittedName>
        <fullName evidence="2">Uncharacterized protein</fullName>
    </submittedName>
</protein>
<gene>
    <name evidence="2" type="ORF">V9T40_005495</name>
</gene>
<proteinExistence type="predicted"/>
<feature type="compositionally biased region" description="Basic and acidic residues" evidence="1">
    <location>
        <begin position="28"/>
        <end position="38"/>
    </location>
</feature>
<organism evidence="2 3">
    <name type="scientific">Parthenolecanium corni</name>
    <dbReference type="NCBI Taxonomy" id="536013"/>
    <lineage>
        <taxon>Eukaryota</taxon>
        <taxon>Metazoa</taxon>
        <taxon>Ecdysozoa</taxon>
        <taxon>Arthropoda</taxon>
        <taxon>Hexapoda</taxon>
        <taxon>Insecta</taxon>
        <taxon>Pterygota</taxon>
        <taxon>Neoptera</taxon>
        <taxon>Paraneoptera</taxon>
        <taxon>Hemiptera</taxon>
        <taxon>Sternorrhyncha</taxon>
        <taxon>Coccoidea</taxon>
        <taxon>Coccidae</taxon>
        <taxon>Parthenolecanium</taxon>
    </lineage>
</organism>
<dbReference type="AlphaFoldDB" id="A0AAN9TVZ6"/>
<evidence type="ECO:0000256" key="1">
    <source>
        <dbReference type="SAM" id="MobiDB-lite"/>
    </source>
</evidence>
<feature type="compositionally biased region" description="Basic and acidic residues" evidence="1">
    <location>
        <begin position="45"/>
        <end position="60"/>
    </location>
</feature>
<evidence type="ECO:0000313" key="3">
    <source>
        <dbReference type="Proteomes" id="UP001367676"/>
    </source>
</evidence>
<feature type="region of interest" description="Disordered" evidence="1">
    <location>
        <begin position="28"/>
        <end position="66"/>
    </location>
</feature>
<sequence length="128" mass="14476">MENRMRGKSERRDASVIHTVAIAKEAEAVAERREEKNETKRRRRVESMRKPNRSRTEAEHVSSCSMPTIGEDEMKQFFRPSQHAVCVHERAGNATRRASIAGQRSAVSGQRSAVSGQWSVAVVEKRSQ</sequence>